<dbReference type="FunFam" id="3.40.50.300:FF:001091">
    <property type="entry name" value="Probable disease resistance protein At1g61300"/>
    <property type="match status" value="1"/>
</dbReference>
<feature type="domain" description="Disease resistance protein winged helix" evidence="9">
    <location>
        <begin position="434"/>
        <end position="502"/>
    </location>
</feature>
<dbReference type="InterPro" id="IPR058922">
    <property type="entry name" value="WHD_DRP"/>
</dbReference>
<dbReference type="Gene3D" id="1.10.10.10">
    <property type="entry name" value="Winged helix-like DNA-binding domain superfamily/Winged helix DNA-binding domain"/>
    <property type="match status" value="1"/>
</dbReference>
<dbReference type="SUPFAM" id="SSF52058">
    <property type="entry name" value="L domain-like"/>
    <property type="match status" value="2"/>
</dbReference>
<keyword evidence="3" id="KW-0547">Nucleotide-binding</keyword>
<evidence type="ECO:0000256" key="3">
    <source>
        <dbReference type="ARBA" id="ARBA00022741"/>
    </source>
</evidence>
<dbReference type="SUPFAM" id="SSF52540">
    <property type="entry name" value="P-loop containing nucleoside triphosphate hydrolases"/>
    <property type="match status" value="1"/>
</dbReference>
<dbReference type="InterPro" id="IPR002182">
    <property type="entry name" value="NB-ARC"/>
</dbReference>
<reference evidence="12" key="1">
    <citation type="submission" date="2016-04" db="EMBL/GenBank/DDBJ databases">
        <title>Cephalotus genome sequencing.</title>
        <authorList>
            <person name="Fukushima K."/>
            <person name="Hasebe M."/>
            <person name="Fang X."/>
        </authorList>
    </citation>
    <scope>NUCLEOTIDE SEQUENCE [LARGE SCALE GENOMIC DNA]</scope>
    <source>
        <strain evidence="12">cv. St1</strain>
    </source>
</reference>
<dbReference type="CDD" id="cd14798">
    <property type="entry name" value="RX-CC_like"/>
    <property type="match status" value="1"/>
</dbReference>
<evidence type="ECO:0000259" key="8">
    <source>
        <dbReference type="Pfam" id="PF23247"/>
    </source>
</evidence>
<keyword evidence="12" id="KW-1185">Reference proteome</keyword>
<dbReference type="STRING" id="3775.A0A1Q3AP16"/>
<dbReference type="InterPro" id="IPR042197">
    <property type="entry name" value="Apaf_helical"/>
</dbReference>
<dbReference type="FunFam" id="1.10.10.10:FF:000322">
    <property type="entry name" value="Probable disease resistance protein At1g63360"/>
    <property type="match status" value="1"/>
</dbReference>
<dbReference type="AlphaFoldDB" id="A0A1Q3AP16"/>
<dbReference type="Gene3D" id="1.10.8.430">
    <property type="entry name" value="Helical domain of apoptotic protease-activating factors"/>
    <property type="match status" value="1"/>
</dbReference>
<dbReference type="Proteomes" id="UP000187406">
    <property type="component" value="Unassembled WGS sequence"/>
</dbReference>
<protein>
    <submittedName>
        <fullName evidence="11">LRR_1 domain-containing protein/NB-ARC domain-containing protein</fullName>
    </submittedName>
</protein>
<dbReference type="PANTHER" id="PTHR36766">
    <property type="entry name" value="PLANT BROAD-SPECTRUM MILDEW RESISTANCE PROTEIN RPW8"/>
    <property type="match status" value="1"/>
</dbReference>
<evidence type="ECO:0000313" key="11">
    <source>
        <dbReference type="EMBL" id="GAV57497.1"/>
    </source>
</evidence>
<evidence type="ECO:0000313" key="12">
    <source>
        <dbReference type="Proteomes" id="UP000187406"/>
    </source>
</evidence>
<feature type="domain" description="R13L1/DRL21-like LRR repeat region" evidence="10">
    <location>
        <begin position="688"/>
        <end position="816"/>
    </location>
</feature>
<evidence type="ECO:0000259" key="7">
    <source>
        <dbReference type="Pfam" id="PF18052"/>
    </source>
</evidence>
<accession>A0A1Q3AP16</accession>
<keyword evidence="4" id="KW-0611">Plant defense</keyword>
<keyword evidence="1" id="KW-0433">Leucine-rich repeat</keyword>
<dbReference type="Gene3D" id="3.40.50.300">
    <property type="entry name" value="P-loop containing nucleotide triphosphate hydrolases"/>
    <property type="match status" value="1"/>
</dbReference>
<dbReference type="InterPro" id="IPR041118">
    <property type="entry name" value="Rx_N"/>
</dbReference>
<keyword evidence="2" id="KW-0677">Repeat</keyword>
<dbReference type="Gene3D" id="3.80.10.10">
    <property type="entry name" value="Ribonuclease Inhibitor"/>
    <property type="match status" value="3"/>
</dbReference>
<dbReference type="GO" id="GO:0005524">
    <property type="term" value="F:ATP binding"/>
    <property type="evidence" value="ECO:0007669"/>
    <property type="project" value="UniProtKB-KW"/>
</dbReference>
<gene>
    <name evidence="11" type="ORF">CFOL_v3_01034</name>
</gene>
<dbReference type="PRINTS" id="PR00364">
    <property type="entry name" value="DISEASERSIST"/>
</dbReference>
<dbReference type="InterPro" id="IPR027417">
    <property type="entry name" value="P-loop_NTPase"/>
</dbReference>
<organism evidence="11 12">
    <name type="scientific">Cephalotus follicularis</name>
    <name type="common">Albany pitcher plant</name>
    <dbReference type="NCBI Taxonomy" id="3775"/>
    <lineage>
        <taxon>Eukaryota</taxon>
        <taxon>Viridiplantae</taxon>
        <taxon>Streptophyta</taxon>
        <taxon>Embryophyta</taxon>
        <taxon>Tracheophyta</taxon>
        <taxon>Spermatophyta</taxon>
        <taxon>Magnoliopsida</taxon>
        <taxon>eudicotyledons</taxon>
        <taxon>Gunneridae</taxon>
        <taxon>Pentapetalae</taxon>
        <taxon>rosids</taxon>
        <taxon>fabids</taxon>
        <taxon>Oxalidales</taxon>
        <taxon>Cephalotaceae</taxon>
        <taxon>Cephalotus</taxon>
    </lineage>
</organism>
<dbReference type="Pfam" id="PF00931">
    <property type="entry name" value="NB-ARC"/>
    <property type="match status" value="1"/>
</dbReference>
<dbReference type="Pfam" id="PF23247">
    <property type="entry name" value="LRR_RPS2"/>
    <property type="match status" value="1"/>
</dbReference>
<feature type="domain" description="Disease resistance protein At4g27190-like leucine-rich repeats" evidence="8">
    <location>
        <begin position="976"/>
        <end position="1087"/>
    </location>
</feature>
<dbReference type="InterPro" id="IPR036388">
    <property type="entry name" value="WH-like_DNA-bd_sf"/>
</dbReference>
<dbReference type="GO" id="GO:0006952">
    <property type="term" value="P:defense response"/>
    <property type="evidence" value="ECO:0007669"/>
    <property type="project" value="UniProtKB-KW"/>
</dbReference>
<dbReference type="InParanoid" id="A0A1Q3AP16"/>
<dbReference type="Pfam" id="PF25019">
    <property type="entry name" value="LRR_R13L1-DRL21"/>
    <property type="match status" value="1"/>
</dbReference>
<dbReference type="Gene3D" id="1.20.5.4130">
    <property type="match status" value="1"/>
</dbReference>
<keyword evidence="5" id="KW-0067">ATP-binding</keyword>
<dbReference type="InterPro" id="IPR057135">
    <property type="entry name" value="At4g27190-like_LRR"/>
</dbReference>
<feature type="domain" description="NB-ARC" evidence="6">
    <location>
        <begin position="180"/>
        <end position="341"/>
    </location>
</feature>
<feature type="domain" description="Disease resistance N-terminal" evidence="7">
    <location>
        <begin position="13"/>
        <end position="102"/>
    </location>
</feature>
<dbReference type="Pfam" id="PF18052">
    <property type="entry name" value="Rx_N"/>
    <property type="match status" value="1"/>
</dbReference>
<comment type="caution">
    <text evidence="11">The sequence shown here is derived from an EMBL/GenBank/DDBJ whole genome shotgun (WGS) entry which is preliminary data.</text>
</comment>
<dbReference type="Pfam" id="PF23559">
    <property type="entry name" value="WHD_DRP"/>
    <property type="match status" value="1"/>
</dbReference>
<evidence type="ECO:0000256" key="5">
    <source>
        <dbReference type="ARBA" id="ARBA00022840"/>
    </source>
</evidence>
<dbReference type="InterPro" id="IPR038005">
    <property type="entry name" value="RX-like_CC"/>
</dbReference>
<name>A0A1Q3AP16_CEPFO</name>
<dbReference type="InterPro" id="IPR056789">
    <property type="entry name" value="LRR_R13L1-DRL21"/>
</dbReference>
<dbReference type="PANTHER" id="PTHR36766:SF40">
    <property type="entry name" value="DISEASE RESISTANCE PROTEIN RGA3"/>
    <property type="match status" value="1"/>
</dbReference>
<evidence type="ECO:0000256" key="1">
    <source>
        <dbReference type="ARBA" id="ARBA00022614"/>
    </source>
</evidence>
<dbReference type="EMBL" id="BDDD01000033">
    <property type="protein sequence ID" value="GAV57497.1"/>
    <property type="molecule type" value="Genomic_DNA"/>
</dbReference>
<evidence type="ECO:0000259" key="6">
    <source>
        <dbReference type="Pfam" id="PF00931"/>
    </source>
</evidence>
<dbReference type="OrthoDB" id="2973320at2759"/>
<evidence type="ECO:0000259" key="9">
    <source>
        <dbReference type="Pfam" id="PF23559"/>
    </source>
</evidence>
<dbReference type="GO" id="GO:0043531">
    <property type="term" value="F:ADP binding"/>
    <property type="evidence" value="ECO:0007669"/>
    <property type="project" value="InterPro"/>
</dbReference>
<sequence length="1167" mass="132150">MGDPISLVVKPIVDNTIKVIGSLIKEEYHMVHGVKAELRNLSDKLSTIQSVLIDAEEKQLDDPPVRDWLGKLKDAADDAEDILDTFATEASVWKLKPKANKFLPTNTPSKISFKSSVAHMIKQISARLDVIAKEKDGFHLNIKVDAERSKNHPQAGWYVDTSTVVGREADHERMINLLLSNEFDKEDDVSLIPIIGMGGLGKTTLAQFVFNDERVKDHFESRMWVSVNVDFNLERIIREMIEFHSKMKYDPNLSLSLLESRLLDFLAGKRFLLVLDDVWTCDYRTWEPLQQLLKQGNKGSRILVTSRKAVVSEIMGTQSPFPLEYLPQDQCWSLFEKIAFKDVNLPNRMREELEDIGKQIVDKCKGLPLAVKAMGGLLRGNTDVKKWQKISRSSVWELEDKDSNTHRPDILPPLKLSYNELPAYLKQCFAYCSIFPKAYVFNKKDLVKLWMAQAFIQSGGQEEPEELGIGYFDELLMRSFFQTFNIDNMERYRMHDLMHDLAQSISTPYCCQVKDNKSSSCTEKSRHVSLLGQDVEESASKIVGSSPKVRTLLFPSELLKTFGQALDKIFRNLKCIRVLDLSSSMLEILPNSIEELKLLRYLDLSGTEIKVLPNSICSLYNLQTLKVLRCHSLCELPKDLGNLINLRHLELDDMFWYKSFKLPQGIGQLKSLHNLHAFRVGSKRGYRIEELKDMASLTGTLHISGLESVVDAGAANLKDKENLEKVVFEWNNKDAHKKVEAAGDNYPEEKVLEDLKPHSNLKQLQIVHYMGTRFPTWMREGVLQNLFSISLIGCTKCKILILGQLPKLGALYIKGMLELEDWPETESRSLRQLKISNCPKLNKLPEIFLNLQVLKIKNCGSLKALPVTPSLMFLKLFDNSVLNDWNEKMVSLISRNDQGQPIVTQKPSLIGLLEMQLVNCPMLQALPQLFFPQKLEISGCQSLSACPEPSHAQRLQHLALDAYHDGTLLKAIPNTRSLYSLVVSRISNIASIPKWPQLPGLKALYIRDCNDLEVLSEEDEEGSLQSLKSLKLLSVQDCPKLKTLPKEGLPAELECLSIGSCPSLQSLGPKELLKNLTSLKDLYIENCPLLESLPEEGLPSSLQHLRIQECPKLGVRCQKTDGADWPHINHIPDLEMDFVKISPAPIGPKKNASSSAWFQPFQSRKGY</sequence>
<evidence type="ECO:0000259" key="10">
    <source>
        <dbReference type="Pfam" id="PF25019"/>
    </source>
</evidence>
<proteinExistence type="predicted"/>
<dbReference type="GO" id="GO:0051707">
    <property type="term" value="P:response to other organism"/>
    <property type="evidence" value="ECO:0007669"/>
    <property type="project" value="UniProtKB-ARBA"/>
</dbReference>
<evidence type="ECO:0000256" key="2">
    <source>
        <dbReference type="ARBA" id="ARBA00022737"/>
    </source>
</evidence>
<dbReference type="InterPro" id="IPR032675">
    <property type="entry name" value="LRR_dom_sf"/>
</dbReference>
<evidence type="ECO:0000256" key="4">
    <source>
        <dbReference type="ARBA" id="ARBA00022821"/>
    </source>
</evidence>